<dbReference type="InterPro" id="IPR050327">
    <property type="entry name" value="Proton-linked_MCT"/>
</dbReference>
<dbReference type="AlphaFoldDB" id="A0A8E2F7X2"/>
<accession>A0A8E2F7X2</accession>
<feature type="transmembrane region" description="Helical" evidence="4">
    <location>
        <begin position="378"/>
        <end position="403"/>
    </location>
</feature>
<feature type="transmembrane region" description="Helical" evidence="4">
    <location>
        <begin position="415"/>
        <end position="438"/>
    </location>
</feature>
<dbReference type="Gene3D" id="1.20.1250.20">
    <property type="entry name" value="MFS general substrate transporter like domains"/>
    <property type="match status" value="2"/>
</dbReference>
<evidence type="ECO:0000313" key="6">
    <source>
        <dbReference type="EMBL" id="OCL12190.1"/>
    </source>
</evidence>
<reference evidence="6 7" key="1">
    <citation type="journal article" date="2016" name="Nat. Commun.">
        <title>Ectomycorrhizal ecology is imprinted in the genome of the dominant symbiotic fungus Cenococcum geophilum.</title>
        <authorList>
            <consortium name="DOE Joint Genome Institute"/>
            <person name="Peter M."/>
            <person name="Kohler A."/>
            <person name="Ohm R.A."/>
            <person name="Kuo A."/>
            <person name="Krutzmann J."/>
            <person name="Morin E."/>
            <person name="Arend M."/>
            <person name="Barry K.W."/>
            <person name="Binder M."/>
            <person name="Choi C."/>
            <person name="Clum A."/>
            <person name="Copeland A."/>
            <person name="Grisel N."/>
            <person name="Haridas S."/>
            <person name="Kipfer T."/>
            <person name="LaButti K."/>
            <person name="Lindquist E."/>
            <person name="Lipzen A."/>
            <person name="Maire R."/>
            <person name="Meier B."/>
            <person name="Mihaltcheva S."/>
            <person name="Molinier V."/>
            <person name="Murat C."/>
            <person name="Poggeler S."/>
            <person name="Quandt C.A."/>
            <person name="Sperisen C."/>
            <person name="Tritt A."/>
            <person name="Tisserant E."/>
            <person name="Crous P.W."/>
            <person name="Henrissat B."/>
            <person name="Nehls U."/>
            <person name="Egli S."/>
            <person name="Spatafora J.W."/>
            <person name="Grigoriev I.V."/>
            <person name="Martin F.M."/>
        </authorList>
    </citation>
    <scope>NUCLEOTIDE SEQUENCE [LARGE SCALE GENOMIC DNA]</scope>
    <source>
        <strain evidence="6 7">CBS 207.34</strain>
    </source>
</reference>
<feature type="compositionally biased region" description="Basic and acidic residues" evidence="3">
    <location>
        <begin position="1"/>
        <end position="15"/>
    </location>
</feature>
<sequence length="477" mass="51451">MSEKCSEHGCDKNEVEEGQVSSQLRNIDVIEKSSVSAGHSRSASQAQQPPFPSLKVTANHALDRVISRLSTVSIIDPGPPPDGGLKAWTQVAMAFIVVFTTWGYVNSFGAFQTYYTSILPQSPSTISWIGSVQVWIVFFLGAFSGRALDAGLFIPTFIIGVIVQLLGIFMMSLSTKYWQLLITQGILTGIGSGTFFCPSMGLVATYFSKRRGLAVGLVTMGNSAGGAIYPVVVRQLLPKIGFAWTVRVLGFVNLAALAVVLAFMRPRLPPRKAGPIVEFSAFKEPEFALFVAGMSFVIASLYFMFYYLVSFARDEIGLSYSTAVILLVILNGVGVPGRLLPGLLADRYFGVLNVFVPLLLLTTIITYCWLAISSSTSLFIFSCFYGFFSGAFQSLMPTTIASLTKDLDRLGTRLGMCFSTLSFAALASPPISGAILAADGGNYYHAQIWAGTLALVGTCLVAAARVSRFGWKLKVKC</sequence>
<comment type="similarity">
    <text evidence="2">Belongs to the major facilitator superfamily. Monocarboxylate porter (TC 2.A.1.13) family.</text>
</comment>
<dbReference type="InterPro" id="IPR020846">
    <property type="entry name" value="MFS_dom"/>
</dbReference>
<dbReference type="SUPFAM" id="SSF103473">
    <property type="entry name" value="MFS general substrate transporter"/>
    <property type="match status" value="1"/>
</dbReference>
<feature type="transmembrane region" description="Helical" evidence="4">
    <location>
        <begin position="150"/>
        <end position="171"/>
    </location>
</feature>
<feature type="region of interest" description="Disordered" evidence="3">
    <location>
        <begin position="1"/>
        <end position="25"/>
    </location>
</feature>
<evidence type="ECO:0000259" key="5">
    <source>
        <dbReference type="PROSITE" id="PS50850"/>
    </source>
</evidence>
<feature type="transmembrane region" description="Helical" evidence="4">
    <location>
        <begin position="444"/>
        <end position="464"/>
    </location>
</feature>
<keyword evidence="7" id="KW-1185">Reference proteome</keyword>
<feature type="transmembrane region" description="Helical" evidence="4">
    <location>
        <begin position="177"/>
        <end position="206"/>
    </location>
</feature>
<feature type="transmembrane region" description="Helical" evidence="4">
    <location>
        <begin position="244"/>
        <end position="266"/>
    </location>
</feature>
<evidence type="ECO:0000256" key="2">
    <source>
        <dbReference type="ARBA" id="ARBA00006727"/>
    </source>
</evidence>
<gene>
    <name evidence="6" type="ORF">AOQ84DRAFT_285698</name>
</gene>
<evidence type="ECO:0000256" key="1">
    <source>
        <dbReference type="ARBA" id="ARBA00004141"/>
    </source>
</evidence>
<name>A0A8E2F7X2_9PEZI</name>
<organism evidence="6 7">
    <name type="scientific">Glonium stellatum</name>
    <dbReference type="NCBI Taxonomy" id="574774"/>
    <lineage>
        <taxon>Eukaryota</taxon>
        <taxon>Fungi</taxon>
        <taxon>Dikarya</taxon>
        <taxon>Ascomycota</taxon>
        <taxon>Pezizomycotina</taxon>
        <taxon>Dothideomycetes</taxon>
        <taxon>Pleosporomycetidae</taxon>
        <taxon>Gloniales</taxon>
        <taxon>Gloniaceae</taxon>
        <taxon>Glonium</taxon>
    </lineage>
</organism>
<evidence type="ECO:0000313" key="7">
    <source>
        <dbReference type="Proteomes" id="UP000250140"/>
    </source>
</evidence>
<dbReference type="EMBL" id="KV748912">
    <property type="protein sequence ID" value="OCL12190.1"/>
    <property type="molecule type" value="Genomic_DNA"/>
</dbReference>
<dbReference type="InterPro" id="IPR036259">
    <property type="entry name" value="MFS_trans_sf"/>
</dbReference>
<dbReference type="Pfam" id="PF07690">
    <property type="entry name" value="MFS_1"/>
    <property type="match status" value="1"/>
</dbReference>
<dbReference type="InterPro" id="IPR011701">
    <property type="entry name" value="MFS"/>
</dbReference>
<comment type="subcellular location">
    <subcellularLocation>
        <location evidence="1">Membrane</location>
        <topology evidence="1">Multi-pass membrane protein</topology>
    </subcellularLocation>
</comment>
<proteinExistence type="inferred from homology"/>
<feature type="transmembrane region" description="Helical" evidence="4">
    <location>
        <begin position="213"/>
        <end position="232"/>
    </location>
</feature>
<dbReference type="CDD" id="cd17352">
    <property type="entry name" value="MFS_MCT_SLC16"/>
    <property type="match status" value="1"/>
</dbReference>
<evidence type="ECO:0000256" key="3">
    <source>
        <dbReference type="SAM" id="MobiDB-lite"/>
    </source>
</evidence>
<feature type="transmembrane region" description="Helical" evidence="4">
    <location>
        <begin position="125"/>
        <end position="143"/>
    </location>
</feature>
<dbReference type="PROSITE" id="PS50850">
    <property type="entry name" value="MFS"/>
    <property type="match status" value="1"/>
</dbReference>
<feature type="transmembrane region" description="Helical" evidence="4">
    <location>
        <begin position="87"/>
        <end position="105"/>
    </location>
</feature>
<dbReference type="Proteomes" id="UP000250140">
    <property type="component" value="Unassembled WGS sequence"/>
</dbReference>
<dbReference type="PANTHER" id="PTHR11360">
    <property type="entry name" value="MONOCARBOXYLATE TRANSPORTER"/>
    <property type="match status" value="1"/>
</dbReference>
<protein>
    <submittedName>
        <fullName evidence="6">MFS transporter, MCP family, solute carrier family 16, member 10</fullName>
    </submittedName>
</protein>
<feature type="domain" description="Major facilitator superfamily (MFS) profile" evidence="5">
    <location>
        <begin position="87"/>
        <end position="474"/>
    </location>
</feature>
<dbReference type="GO" id="GO:0022857">
    <property type="term" value="F:transmembrane transporter activity"/>
    <property type="evidence" value="ECO:0007669"/>
    <property type="project" value="InterPro"/>
</dbReference>
<dbReference type="GO" id="GO:0016020">
    <property type="term" value="C:membrane"/>
    <property type="evidence" value="ECO:0007669"/>
    <property type="project" value="UniProtKB-SubCell"/>
</dbReference>
<evidence type="ECO:0000256" key="4">
    <source>
        <dbReference type="SAM" id="Phobius"/>
    </source>
</evidence>
<keyword evidence="4" id="KW-1133">Transmembrane helix</keyword>
<dbReference type="PANTHER" id="PTHR11360:SF130">
    <property type="entry name" value="MAJOR FACILITATOR SUPERFAMILY (MFS) PROFILE DOMAIN-CONTAINING PROTEIN-RELATED"/>
    <property type="match status" value="1"/>
</dbReference>
<feature type="transmembrane region" description="Helical" evidence="4">
    <location>
        <begin position="287"/>
        <end position="308"/>
    </location>
</feature>
<keyword evidence="4" id="KW-0472">Membrane</keyword>
<feature type="transmembrane region" description="Helical" evidence="4">
    <location>
        <begin position="352"/>
        <end position="372"/>
    </location>
</feature>
<dbReference type="OrthoDB" id="6499973at2759"/>
<feature type="transmembrane region" description="Helical" evidence="4">
    <location>
        <begin position="320"/>
        <end position="340"/>
    </location>
</feature>
<keyword evidence="4" id="KW-0812">Transmembrane</keyword>